<dbReference type="EMBL" id="VDMD01000007">
    <property type="protein sequence ID" value="TRM64536.1"/>
    <property type="molecule type" value="Genomic_DNA"/>
</dbReference>
<dbReference type="Proteomes" id="UP000320762">
    <property type="component" value="Unassembled WGS sequence"/>
</dbReference>
<evidence type="ECO:0000313" key="1">
    <source>
        <dbReference type="EMBL" id="TRM64536.1"/>
    </source>
</evidence>
<dbReference type="AlphaFoldDB" id="A0A550CII2"/>
<gene>
    <name evidence="1" type="ORF">BD626DRAFT_254415</name>
</gene>
<accession>A0A550CII2</accession>
<protein>
    <submittedName>
        <fullName evidence="1">Uncharacterized protein</fullName>
    </submittedName>
</protein>
<keyword evidence="2" id="KW-1185">Reference proteome</keyword>
<sequence>MSAEVYTCSVRRFIRSWAVIWWSMTCMRAHGQEESSLADMTMKHGKRVHRCVVAWRALNNAHITLQIGWERLSRMRAQPRHHRRRCRLIVTLTSYTAGGVLARCKEVLYPPSHPENHQRRAGAFIAPMSSSTITIAQPGPRPLIMPPAALATCLPWATNGGDLHELRQDACAN</sequence>
<reference evidence="1 2" key="1">
    <citation type="journal article" date="2019" name="New Phytol.">
        <title>Comparative genomics reveals unique wood-decay strategies and fruiting body development in the Schizophyllaceae.</title>
        <authorList>
            <person name="Almasi E."/>
            <person name="Sahu N."/>
            <person name="Krizsan K."/>
            <person name="Balint B."/>
            <person name="Kovacs G.M."/>
            <person name="Kiss B."/>
            <person name="Cseklye J."/>
            <person name="Drula E."/>
            <person name="Henrissat B."/>
            <person name="Nagy I."/>
            <person name="Chovatia M."/>
            <person name="Adam C."/>
            <person name="LaButti K."/>
            <person name="Lipzen A."/>
            <person name="Riley R."/>
            <person name="Grigoriev I.V."/>
            <person name="Nagy L.G."/>
        </authorList>
    </citation>
    <scope>NUCLEOTIDE SEQUENCE [LARGE SCALE GENOMIC DNA]</scope>
    <source>
        <strain evidence="1 2">NL-1724</strain>
    </source>
</reference>
<name>A0A550CII2_9AGAR</name>
<comment type="caution">
    <text evidence="1">The sequence shown here is derived from an EMBL/GenBank/DDBJ whole genome shotgun (WGS) entry which is preliminary data.</text>
</comment>
<organism evidence="1 2">
    <name type="scientific">Schizophyllum amplum</name>
    <dbReference type="NCBI Taxonomy" id="97359"/>
    <lineage>
        <taxon>Eukaryota</taxon>
        <taxon>Fungi</taxon>
        <taxon>Dikarya</taxon>
        <taxon>Basidiomycota</taxon>
        <taxon>Agaricomycotina</taxon>
        <taxon>Agaricomycetes</taxon>
        <taxon>Agaricomycetidae</taxon>
        <taxon>Agaricales</taxon>
        <taxon>Schizophyllaceae</taxon>
        <taxon>Schizophyllum</taxon>
    </lineage>
</organism>
<evidence type="ECO:0000313" key="2">
    <source>
        <dbReference type="Proteomes" id="UP000320762"/>
    </source>
</evidence>
<proteinExistence type="predicted"/>